<comment type="similarity">
    <text evidence="2">In the C-terminal section; belongs to the peptidase M41 family.</text>
</comment>
<dbReference type="HOGENOM" id="CLU_000688_16_2_4"/>
<keyword evidence="11" id="KW-0614">Plasmid</keyword>
<dbReference type="Pfam" id="PF17862">
    <property type="entry name" value="AAA_lid_3"/>
    <property type="match status" value="1"/>
</dbReference>
<dbReference type="InterPro" id="IPR027417">
    <property type="entry name" value="P-loop_NTPase"/>
</dbReference>
<feature type="domain" description="AAA+ ATPase" evidence="10">
    <location>
        <begin position="227"/>
        <end position="367"/>
    </location>
</feature>
<evidence type="ECO:0000256" key="5">
    <source>
        <dbReference type="ARBA" id="ARBA00022801"/>
    </source>
</evidence>
<dbReference type="PROSITE" id="PS00674">
    <property type="entry name" value="AAA"/>
    <property type="match status" value="1"/>
</dbReference>
<gene>
    <name evidence="11" type="ordered locus">Mpe_B0297</name>
</gene>
<dbReference type="InterPro" id="IPR003959">
    <property type="entry name" value="ATPase_AAA_core"/>
</dbReference>
<dbReference type="PANTHER" id="PTHR23076">
    <property type="entry name" value="METALLOPROTEASE M41 FTSH"/>
    <property type="match status" value="1"/>
</dbReference>
<keyword evidence="8" id="KW-0067">ATP-binding</keyword>
<keyword evidence="6" id="KW-0862">Zinc</keyword>
<dbReference type="EMBL" id="CP000556">
    <property type="protein sequence ID" value="ABM97072.1"/>
    <property type="molecule type" value="Genomic_DNA"/>
</dbReference>
<dbReference type="KEGG" id="mpt:Mpe_B0297"/>
<keyword evidence="4" id="KW-0479">Metal-binding</keyword>
<evidence type="ECO:0000313" key="12">
    <source>
        <dbReference type="Proteomes" id="UP000000366"/>
    </source>
</evidence>
<dbReference type="Gene3D" id="1.10.8.60">
    <property type="match status" value="1"/>
</dbReference>
<organism evidence="11 12">
    <name type="scientific">Methylibium petroleiphilum (strain ATCC BAA-1232 / LMG 22953 / PM1)</name>
    <dbReference type="NCBI Taxonomy" id="420662"/>
    <lineage>
        <taxon>Bacteria</taxon>
        <taxon>Pseudomonadati</taxon>
        <taxon>Pseudomonadota</taxon>
        <taxon>Betaproteobacteria</taxon>
        <taxon>Burkholderiales</taxon>
        <taxon>Sphaerotilaceae</taxon>
        <taxon>Methylibium</taxon>
    </lineage>
</organism>
<dbReference type="SUPFAM" id="SSF140990">
    <property type="entry name" value="FtsH protease domain-like"/>
    <property type="match status" value="1"/>
</dbReference>
<dbReference type="GO" id="GO:0016887">
    <property type="term" value="F:ATP hydrolysis activity"/>
    <property type="evidence" value="ECO:0007669"/>
    <property type="project" value="InterPro"/>
</dbReference>
<dbReference type="GO" id="GO:0004222">
    <property type="term" value="F:metalloendopeptidase activity"/>
    <property type="evidence" value="ECO:0007669"/>
    <property type="project" value="InterPro"/>
</dbReference>
<sequence length="635" mass="66951">MSFPTRLLALLKRRRGPLLAALAIGAALLASNAVERMSEAESLARKSPAAAAFEKAPDDWVKNPRPVSDFQLALEAGSLADVGIASGGAGTMLLYTLKDGTKLSALVPGCTAVSCAGTAADHLAEKSAAKGFTLVAVDVDWRGRVERIVAVFQRISGPALWIAGVALVMLLCVQIQARGDDDRVRLAQRPRERFDDVVGAGSAKSALLRVGRFMEDPAAYLQVGARAPRGVLMTGPSGTGKTLLAKALAGETGARFIAVDGSYFTSMFFGLGVLKVRKLFRQARRSSPCILFVDEIDGIGRRSSGAGQNASTTEMNRIINCMLVEMDGFSDEERVIVVAATNHADNLDPALRRAGRFDMVIPVDLPTVAERAQLFDLYAGRVAAEPNLDTAALARMTSGMSPADIANAVNKAASCAAEAGSPVVTQEHLTQAVEAFQLGGEVTGAPRVLTEDTRKRLAYHEAGHALVAHRAGAGNVERVSIEPRGGALGATYVSRDNEDPLYAEGELSGRLAMLLGGREAELAIFGDVSSGASDDLRRATELAISMVSTLGFSPNFGLLSMAGVPKELLGPQTQEQALQEARELLSAAQRRAREILTANASALHQLAAALLEREIVGGEPLRQILSPSPQEARAA</sequence>
<dbReference type="EC" id="3.4.24.-" evidence="11"/>
<evidence type="ECO:0000256" key="4">
    <source>
        <dbReference type="ARBA" id="ARBA00022723"/>
    </source>
</evidence>
<dbReference type="AlphaFoldDB" id="A2SND3"/>
<reference evidence="11 12" key="1">
    <citation type="journal article" date="2007" name="J. Bacteriol.">
        <title>Whole-genome analysis of the methyl tert-butyl ether-degrading beta-proteobacterium Methylibium petroleiphilum PM1.</title>
        <authorList>
            <person name="Kane S.R."/>
            <person name="Chakicherla A.Y."/>
            <person name="Chain P.S.G."/>
            <person name="Schmidt R."/>
            <person name="Shin M.W."/>
            <person name="Legler T.C."/>
            <person name="Scow K.M."/>
            <person name="Larimer F.W."/>
            <person name="Lucas S.M."/>
            <person name="Richardson P.M."/>
            <person name="Hristova K.R."/>
        </authorList>
    </citation>
    <scope>NUCLEOTIDE SEQUENCE [LARGE SCALE GENOMIC DNA]</scope>
    <source>
        <strain evidence="12">ATCC BAA-1232 / LMG 22953 / PM1</strain>
        <plasmid evidence="11 12">RPME01</plasmid>
    </source>
</reference>
<dbReference type="GO" id="GO:0006508">
    <property type="term" value="P:proteolysis"/>
    <property type="evidence" value="ECO:0007669"/>
    <property type="project" value="UniProtKB-KW"/>
</dbReference>
<feature type="chain" id="PRO_5002645936" evidence="9">
    <location>
        <begin position="21"/>
        <end position="635"/>
    </location>
</feature>
<evidence type="ECO:0000259" key="10">
    <source>
        <dbReference type="SMART" id="SM00382"/>
    </source>
</evidence>
<evidence type="ECO:0000256" key="1">
    <source>
        <dbReference type="ARBA" id="ARBA00001947"/>
    </source>
</evidence>
<dbReference type="RefSeq" id="WP_011831660.1">
    <property type="nucleotide sequence ID" value="NC_008826.1"/>
</dbReference>
<keyword evidence="8" id="KW-0547">Nucleotide-binding</keyword>
<comment type="cofactor">
    <cofactor evidence="1">
        <name>Zn(2+)</name>
        <dbReference type="ChEBI" id="CHEBI:29105"/>
    </cofactor>
</comment>
<comment type="similarity">
    <text evidence="8">Belongs to the AAA ATPase family.</text>
</comment>
<dbReference type="SUPFAM" id="SSF52540">
    <property type="entry name" value="P-loop containing nucleoside triphosphate hydrolases"/>
    <property type="match status" value="1"/>
</dbReference>
<evidence type="ECO:0000313" key="11">
    <source>
        <dbReference type="EMBL" id="ABM97072.1"/>
    </source>
</evidence>
<dbReference type="GO" id="GO:0005886">
    <property type="term" value="C:plasma membrane"/>
    <property type="evidence" value="ECO:0007669"/>
    <property type="project" value="TreeGrafter"/>
</dbReference>
<keyword evidence="7" id="KW-0482">Metalloprotease</keyword>
<feature type="signal peptide" evidence="9">
    <location>
        <begin position="1"/>
        <end position="20"/>
    </location>
</feature>
<dbReference type="GO" id="GO:0030163">
    <property type="term" value="P:protein catabolic process"/>
    <property type="evidence" value="ECO:0007669"/>
    <property type="project" value="TreeGrafter"/>
</dbReference>
<dbReference type="InterPro" id="IPR037219">
    <property type="entry name" value="Peptidase_M41-like"/>
</dbReference>
<dbReference type="GO" id="GO:0046872">
    <property type="term" value="F:metal ion binding"/>
    <property type="evidence" value="ECO:0007669"/>
    <property type="project" value="UniProtKB-KW"/>
</dbReference>
<dbReference type="GO" id="GO:0005524">
    <property type="term" value="F:ATP binding"/>
    <property type="evidence" value="ECO:0007669"/>
    <property type="project" value="UniProtKB-KW"/>
</dbReference>
<evidence type="ECO:0000256" key="6">
    <source>
        <dbReference type="ARBA" id="ARBA00022833"/>
    </source>
</evidence>
<keyword evidence="12" id="KW-1185">Reference proteome</keyword>
<dbReference type="FunFam" id="3.40.50.300:FF:002568">
    <property type="entry name" value="Cell division protein (FtsH)"/>
    <property type="match status" value="1"/>
</dbReference>
<evidence type="ECO:0000256" key="3">
    <source>
        <dbReference type="ARBA" id="ARBA00022670"/>
    </source>
</evidence>
<keyword evidence="9" id="KW-0732">Signal</keyword>
<evidence type="ECO:0000256" key="9">
    <source>
        <dbReference type="SAM" id="SignalP"/>
    </source>
</evidence>
<dbReference type="InterPro" id="IPR003593">
    <property type="entry name" value="AAA+_ATPase"/>
</dbReference>
<dbReference type="PANTHER" id="PTHR23076:SF97">
    <property type="entry name" value="ATP-DEPENDENT ZINC METALLOPROTEASE YME1L1"/>
    <property type="match status" value="1"/>
</dbReference>
<dbReference type="Proteomes" id="UP000000366">
    <property type="component" value="Plasmid RPME01"/>
</dbReference>
<dbReference type="eggNOG" id="COG0465">
    <property type="taxonomic scope" value="Bacteria"/>
</dbReference>
<dbReference type="Pfam" id="PF00004">
    <property type="entry name" value="AAA"/>
    <property type="match status" value="1"/>
</dbReference>
<dbReference type="InterPro" id="IPR003960">
    <property type="entry name" value="ATPase_AAA_CS"/>
</dbReference>
<dbReference type="GO" id="GO:0051301">
    <property type="term" value="P:cell division"/>
    <property type="evidence" value="ECO:0007669"/>
    <property type="project" value="UniProtKB-KW"/>
</dbReference>
<dbReference type="InterPro" id="IPR041569">
    <property type="entry name" value="AAA_lid_3"/>
</dbReference>
<evidence type="ECO:0000256" key="8">
    <source>
        <dbReference type="RuleBase" id="RU003651"/>
    </source>
</evidence>
<dbReference type="Pfam" id="PF01434">
    <property type="entry name" value="Peptidase_M41"/>
    <property type="match status" value="1"/>
</dbReference>
<dbReference type="Gene3D" id="1.20.58.760">
    <property type="entry name" value="Peptidase M41"/>
    <property type="match status" value="1"/>
</dbReference>
<dbReference type="Gene3D" id="3.40.50.300">
    <property type="entry name" value="P-loop containing nucleotide triphosphate hydrolases"/>
    <property type="match status" value="1"/>
</dbReference>
<evidence type="ECO:0000256" key="7">
    <source>
        <dbReference type="ARBA" id="ARBA00023049"/>
    </source>
</evidence>
<proteinExistence type="inferred from homology"/>
<dbReference type="SMART" id="SM00382">
    <property type="entry name" value="AAA"/>
    <property type="match status" value="1"/>
</dbReference>
<keyword evidence="3" id="KW-0645">Protease</keyword>
<dbReference type="GO" id="GO:0004176">
    <property type="term" value="F:ATP-dependent peptidase activity"/>
    <property type="evidence" value="ECO:0007669"/>
    <property type="project" value="InterPro"/>
</dbReference>
<keyword evidence="5 11" id="KW-0378">Hydrolase</keyword>
<name>A2SND3_METPP</name>
<keyword evidence="11" id="KW-0131">Cell cycle</keyword>
<protein>
    <submittedName>
        <fullName evidence="11">Putative cell division protein</fullName>
        <ecNumber evidence="11">3.4.24.-</ecNumber>
    </submittedName>
</protein>
<keyword evidence="11" id="KW-0132">Cell division</keyword>
<dbReference type="InterPro" id="IPR000642">
    <property type="entry name" value="Peptidase_M41"/>
</dbReference>
<evidence type="ECO:0000256" key="2">
    <source>
        <dbReference type="ARBA" id="ARBA00010044"/>
    </source>
</evidence>
<accession>A2SND3</accession>
<geneLocation type="plasmid" evidence="11 12">
    <name>RPME01</name>
</geneLocation>